<dbReference type="PANTHER" id="PTHR24391:SF18">
    <property type="entry name" value="EG:115C2.6 PROTEIN"/>
    <property type="match status" value="1"/>
</dbReference>
<dbReference type="SMART" id="SM00355">
    <property type="entry name" value="ZnF_C2H2"/>
    <property type="match status" value="10"/>
</dbReference>
<evidence type="ECO:0000256" key="7">
    <source>
        <dbReference type="ARBA" id="ARBA00023242"/>
    </source>
</evidence>
<keyword evidence="3" id="KW-0677">Repeat</keyword>
<dbReference type="GO" id="GO:0008270">
    <property type="term" value="F:zinc ion binding"/>
    <property type="evidence" value="ECO:0007669"/>
    <property type="project" value="UniProtKB-KW"/>
</dbReference>
<gene>
    <name evidence="11" type="primary">ORF89046</name>
</gene>
<dbReference type="GO" id="GO:0000981">
    <property type="term" value="F:DNA-binding transcription factor activity, RNA polymerase II-specific"/>
    <property type="evidence" value="ECO:0007669"/>
    <property type="project" value="TreeGrafter"/>
</dbReference>
<dbReference type="GO" id="GO:0000978">
    <property type="term" value="F:RNA polymerase II cis-regulatory region sequence-specific DNA binding"/>
    <property type="evidence" value="ECO:0007669"/>
    <property type="project" value="TreeGrafter"/>
</dbReference>
<proteinExistence type="predicted"/>
<feature type="compositionally biased region" description="Basic and acidic residues" evidence="9">
    <location>
        <begin position="522"/>
        <end position="534"/>
    </location>
</feature>
<dbReference type="GO" id="GO:0005634">
    <property type="term" value="C:nucleus"/>
    <property type="evidence" value="ECO:0007669"/>
    <property type="project" value="UniProtKB-SubCell"/>
</dbReference>
<feature type="non-terminal residue" evidence="11">
    <location>
        <position position="1"/>
    </location>
</feature>
<dbReference type="GO" id="GO:0045892">
    <property type="term" value="P:negative regulation of DNA-templated transcription"/>
    <property type="evidence" value="ECO:0007669"/>
    <property type="project" value="UniProtKB-ARBA"/>
</dbReference>
<keyword evidence="6" id="KW-0238">DNA-binding</keyword>
<dbReference type="Gene3D" id="3.30.160.60">
    <property type="entry name" value="Classic Zinc Finger"/>
    <property type="match status" value="4"/>
</dbReference>
<sequence>NVNELSNYLPDGMEEFENDCLEPSGAKKTLCKSVLRRAADSDFKYHCEWNSCSNVSSSMNEFNHHMLLHRRGYTQCLGTDEEAGSGQYMFFCQWQDCNAHIEGQIDDFSRHVFYHTFHQYLKFLGQHIMTVEKLEMCQLDTASRNVIPELPEKLMCRWQDCEMIYDNPYIFYSHVSHHCEDYPKGTDPKITIKCKWEGCLAITKSWYKMKEHVRSHTQAKVVACPTCGSLFASNTRFIDHLKRQSPEPDLNFECSHCNNRFASERILREHMRHHVNHYKCPLCDMTCHSPSAVRDHVRYRHSQERGFKCPSCDYKAKTATDLRRHTPSHDEKGVFSCTKAGCEKVFTLKKDLFEHYNVDHEVAKHYECHICAKLFVRGSCLTVHLKEVHNYQWPSGHKRFRYKLHEDGIRRLQTIRYESIEVSQQVLGQNLSPHSTSLDDSSTNTETTADDDFGYDDDSCDGVRSNRSDGEGSEVMEEIGKHVIRKYSVDIYENSENDGVGEGSSILESASSNDADMIFNSNKEDVSLPREPKTRSGGKRRAKNSTTEDNTYSLDNNESCNERATKPHKAIKKRKKSKHEINTDKEI</sequence>
<evidence type="ECO:0000256" key="2">
    <source>
        <dbReference type="ARBA" id="ARBA00022723"/>
    </source>
</evidence>
<organism evidence="11">
    <name type="scientific">Arion vulgaris</name>
    <dbReference type="NCBI Taxonomy" id="1028688"/>
    <lineage>
        <taxon>Eukaryota</taxon>
        <taxon>Metazoa</taxon>
        <taxon>Spiralia</taxon>
        <taxon>Lophotrochozoa</taxon>
        <taxon>Mollusca</taxon>
        <taxon>Gastropoda</taxon>
        <taxon>Heterobranchia</taxon>
        <taxon>Euthyneura</taxon>
        <taxon>Panpulmonata</taxon>
        <taxon>Eupulmonata</taxon>
        <taxon>Stylommatophora</taxon>
        <taxon>Helicina</taxon>
        <taxon>Arionoidea</taxon>
        <taxon>Arionidae</taxon>
        <taxon>Arion</taxon>
    </lineage>
</organism>
<feature type="compositionally biased region" description="Polar residues" evidence="9">
    <location>
        <begin position="429"/>
        <end position="447"/>
    </location>
</feature>
<feature type="domain" description="C2H2-type" evidence="10">
    <location>
        <begin position="366"/>
        <end position="394"/>
    </location>
</feature>
<dbReference type="PROSITE" id="PS00028">
    <property type="entry name" value="ZINC_FINGER_C2H2_1"/>
    <property type="match status" value="5"/>
</dbReference>
<dbReference type="PANTHER" id="PTHR24391">
    <property type="entry name" value="HISTONE H4 TRANSCRIPTION FACTOR-RELATED"/>
    <property type="match status" value="1"/>
</dbReference>
<feature type="domain" description="C2H2-type" evidence="10">
    <location>
        <begin position="252"/>
        <end position="279"/>
    </location>
</feature>
<feature type="region of interest" description="Disordered" evidence="9">
    <location>
        <begin position="429"/>
        <end position="475"/>
    </location>
</feature>
<evidence type="ECO:0000256" key="1">
    <source>
        <dbReference type="ARBA" id="ARBA00004123"/>
    </source>
</evidence>
<keyword evidence="7" id="KW-0539">Nucleus</keyword>
<evidence type="ECO:0000313" key="11">
    <source>
        <dbReference type="EMBL" id="CEK73953.1"/>
    </source>
</evidence>
<name>A0A0B6ZZF7_9EUPU</name>
<dbReference type="SUPFAM" id="SSF57667">
    <property type="entry name" value="beta-beta-alpha zinc fingers"/>
    <property type="match status" value="3"/>
</dbReference>
<feature type="domain" description="C2H2-type" evidence="10">
    <location>
        <begin position="278"/>
        <end position="306"/>
    </location>
</feature>
<evidence type="ECO:0000256" key="3">
    <source>
        <dbReference type="ARBA" id="ARBA00022737"/>
    </source>
</evidence>
<feature type="domain" description="C2H2-type" evidence="10">
    <location>
        <begin position="335"/>
        <end position="365"/>
    </location>
</feature>
<reference evidence="11" key="1">
    <citation type="submission" date="2014-12" db="EMBL/GenBank/DDBJ databases">
        <title>Insight into the proteome of Arion vulgaris.</title>
        <authorList>
            <person name="Aradska J."/>
            <person name="Bulat T."/>
            <person name="Smidak R."/>
            <person name="Sarate P."/>
            <person name="Gangsoo J."/>
            <person name="Sialana F."/>
            <person name="Bilban M."/>
            <person name="Lubec G."/>
        </authorList>
    </citation>
    <scope>NUCLEOTIDE SEQUENCE</scope>
    <source>
        <tissue evidence="11">Skin</tissue>
    </source>
</reference>
<feature type="compositionally biased region" description="Basic residues" evidence="9">
    <location>
        <begin position="566"/>
        <end position="578"/>
    </location>
</feature>
<feature type="compositionally biased region" description="Polar residues" evidence="9">
    <location>
        <begin position="544"/>
        <end position="559"/>
    </location>
</feature>
<evidence type="ECO:0000259" key="10">
    <source>
        <dbReference type="PROSITE" id="PS50157"/>
    </source>
</evidence>
<feature type="compositionally biased region" description="Acidic residues" evidence="9">
    <location>
        <begin position="448"/>
        <end position="460"/>
    </location>
</feature>
<accession>A0A0B6ZZF7</accession>
<keyword evidence="4 8" id="KW-0863">Zinc-finger</keyword>
<keyword evidence="5" id="KW-0862">Zinc</keyword>
<dbReference type="InterPro" id="IPR051574">
    <property type="entry name" value="ZnF_E-box_Homeobox"/>
</dbReference>
<evidence type="ECO:0000256" key="9">
    <source>
        <dbReference type="SAM" id="MobiDB-lite"/>
    </source>
</evidence>
<comment type="subcellular location">
    <subcellularLocation>
        <location evidence="1">Nucleus</location>
    </subcellularLocation>
</comment>
<keyword evidence="2" id="KW-0479">Metal-binding</keyword>
<evidence type="ECO:0000256" key="8">
    <source>
        <dbReference type="PROSITE-ProRule" id="PRU00042"/>
    </source>
</evidence>
<evidence type="ECO:0000256" key="5">
    <source>
        <dbReference type="ARBA" id="ARBA00022833"/>
    </source>
</evidence>
<dbReference type="AlphaFoldDB" id="A0A0B6ZZF7"/>
<dbReference type="InterPro" id="IPR036236">
    <property type="entry name" value="Znf_C2H2_sf"/>
</dbReference>
<evidence type="ECO:0000256" key="4">
    <source>
        <dbReference type="ARBA" id="ARBA00022771"/>
    </source>
</evidence>
<feature type="region of interest" description="Disordered" evidence="9">
    <location>
        <begin position="519"/>
        <end position="587"/>
    </location>
</feature>
<evidence type="ECO:0000256" key="6">
    <source>
        <dbReference type="ARBA" id="ARBA00023125"/>
    </source>
</evidence>
<dbReference type="InterPro" id="IPR013087">
    <property type="entry name" value="Znf_C2H2_type"/>
</dbReference>
<protein>
    <recommendedName>
        <fullName evidence="10">C2H2-type domain-containing protein</fullName>
    </recommendedName>
</protein>
<dbReference type="PROSITE" id="PS50157">
    <property type="entry name" value="ZINC_FINGER_C2H2_2"/>
    <property type="match status" value="4"/>
</dbReference>
<dbReference type="EMBL" id="HACG01027088">
    <property type="protein sequence ID" value="CEK73953.1"/>
    <property type="molecule type" value="Transcribed_RNA"/>
</dbReference>